<accession>A0A6J4QJC2</accession>
<feature type="signal peptide" evidence="1">
    <location>
        <begin position="1"/>
        <end position="29"/>
    </location>
</feature>
<protein>
    <submittedName>
        <fullName evidence="2">Uncharacterized protein</fullName>
    </submittedName>
</protein>
<dbReference type="EMBL" id="CADCUQ010000978">
    <property type="protein sequence ID" value="CAA9441551.1"/>
    <property type="molecule type" value="Genomic_DNA"/>
</dbReference>
<name>A0A6J4QJC2_9BACT</name>
<proteinExistence type="predicted"/>
<sequence length="94" mass="10044">MSACNTIGRGLTLLCALCVAMVTPVEARAAQSITALELQDAIEATAAQFPVGDLSFYNSNLLDKTGFRYDQHVYKVVKDGDRFFANSPAGSSPL</sequence>
<feature type="non-terminal residue" evidence="2">
    <location>
        <position position="94"/>
    </location>
</feature>
<organism evidence="2">
    <name type="scientific">uncultured Phycisphaerae bacterium</name>
    <dbReference type="NCBI Taxonomy" id="904963"/>
    <lineage>
        <taxon>Bacteria</taxon>
        <taxon>Pseudomonadati</taxon>
        <taxon>Planctomycetota</taxon>
        <taxon>Phycisphaerae</taxon>
        <taxon>environmental samples</taxon>
    </lineage>
</organism>
<reference evidence="2" key="1">
    <citation type="submission" date="2020-02" db="EMBL/GenBank/DDBJ databases">
        <authorList>
            <person name="Meier V. D."/>
        </authorList>
    </citation>
    <scope>NUCLEOTIDE SEQUENCE</scope>
    <source>
        <strain evidence="2">AVDCRST_MAG64</strain>
    </source>
</reference>
<evidence type="ECO:0000313" key="2">
    <source>
        <dbReference type="EMBL" id="CAA9441551.1"/>
    </source>
</evidence>
<gene>
    <name evidence="2" type="ORF">AVDCRST_MAG64-4215</name>
</gene>
<evidence type="ECO:0000256" key="1">
    <source>
        <dbReference type="SAM" id="SignalP"/>
    </source>
</evidence>
<dbReference type="AlphaFoldDB" id="A0A6J4QJC2"/>
<keyword evidence="1" id="KW-0732">Signal</keyword>
<feature type="chain" id="PRO_5026939606" evidence="1">
    <location>
        <begin position="30"/>
        <end position="94"/>
    </location>
</feature>